<sequence length="352" mass="40421">MMLAWDYVPSDSDGSTVNSSFHCLQDSERTCTGDEYHRCSLISTFLKNIMCPGKIKRKARVAILWVCLTTVFLPMALIIRFGKYADQSVTASSHDMRTVDGISTVFCEKITIKSSKFIDVYLFPTYPDISPQLQSSYMTQNTSIGVNKYEYWEFYLIKGSKGKDMLKEWESDTSCTTCYMYYTNIYNKCEFFESDDYLLNILETNEYYFVFSNEVKSTVTLQVNFQLNRAMYNITYSINQCLSTSSCTFILKSLSSMVAAFYVEGMDQKDVIVTYSCEARLWLYISAFFLIPTFFGLSASLTLICCCRTKTNPSSQQQRIWNTSQSFNSVGQINQIYTDPPPTYEDVICGRV</sequence>
<dbReference type="EMBL" id="JAEAOA010002343">
    <property type="protein sequence ID" value="KAK3605355.1"/>
    <property type="molecule type" value="Genomic_DNA"/>
</dbReference>
<protein>
    <recommendedName>
        <fullName evidence="2">E3 ubiquitin-protein ligase APD1-4 middle domain-containing protein</fullName>
    </recommendedName>
</protein>
<evidence type="ECO:0000313" key="3">
    <source>
        <dbReference type="EMBL" id="KAK3605355.1"/>
    </source>
</evidence>
<dbReference type="InterPro" id="IPR032010">
    <property type="entry name" value="APD1-4_M"/>
</dbReference>
<keyword evidence="1" id="KW-0472">Membrane</keyword>
<dbReference type="Proteomes" id="UP001195483">
    <property type="component" value="Unassembled WGS sequence"/>
</dbReference>
<keyword evidence="4" id="KW-1185">Reference proteome</keyword>
<feature type="transmembrane region" description="Helical" evidence="1">
    <location>
        <begin position="281"/>
        <end position="306"/>
    </location>
</feature>
<organism evidence="3 4">
    <name type="scientific">Potamilus streckersoni</name>
    <dbReference type="NCBI Taxonomy" id="2493646"/>
    <lineage>
        <taxon>Eukaryota</taxon>
        <taxon>Metazoa</taxon>
        <taxon>Spiralia</taxon>
        <taxon>Lophotrochozoa</taxon>
        <taxon>Mollusca</taxon>
        <taxon>Bivalvia</taxon>
        <taxon>Autobranchia</taxon>
        <taxon>Heteroconchia</taxon>
        <taxon>Palaeoheterodonta</taxon>
        <taxon>Unionida</taxon>
        <taxon>Unionoidea</taxon>
        <taxon>Unionidae</taxon>
        <taxon>Ambleminae</taxon>
        <taxon>Lampsilini</taxon>
        <taxon>Potamilus</taxon>
    </lineage>
</organism>
<dbReference type="Pfam" id="PF16041">
    <property type="entry name" value="APD1-4_M"/>
    <property type="match status" value="1"/>
</dbReference>
<dbReference type="AlphaFoldDB" id="A0AAE0W9N1"/>
<comment type="caution">
    <text evidence="3">The sequence shown here is derived from an EMBL/GenBank/DDBJ whole genome shotgun (WGS) entry which is preliminary data.</text>
</comment>
<dbReference type="PANTHER" id="PTHR39077:SF1">
    <property type="entry name" value="E3 UBIQUITIN-PROTEIN LIGASE APD1-4 MIDDLE DOMAIN-CONTAINING PROTEIN"/>
    <property type="match status" value="1"/>
</dbReference>
<keyword evidence="1" id="KW-1133">Transmembrane helix</keyword>
<evidence type="ECO:0000313" key="4">
    <source>
        <dbReference type="Proteomes" id="UP001195483"/>
    </source>
</evidence>
<gene>
    <name evidence="3" type="ORF">CHS0354_040943</name>
</gene>
<feature type="domain" description="E3 ubiquitin-protein ligase APD1-4 middle" evidence="2">
    <location>
        <begin position="200"/>
        <end position="295"/>
    </location>
</feature>
<reference evidence="3" key="3">
    <citation type="submission" date="2023-05" db="EMBL/GenBank/DDBJ databases">
        <authorList>
            <person name="Smith C.H."/>
        </authorList>
    </citation>
    <scope>NUCLEOTIDE SEQUENCE</scope>
    <source>
        <strain evidence="3">CHS0354</strain>
        <tissue evidence="3">Mantle</tissue>
    </source>
</reference>
<keyword evidence="1" id="KW-0812">Transmembrane</keyword>
<feature type="transmembrane region" description="Helical" evidence="1">
    <location>
        <begin position="62"/>
        <end position="82"/>
    </location>
</feature>
<accession>A0AAE0W9N1</accession>
<reference evidence="3" key="1">
    <citation type="journal article" date="2021" name="Genome Biol. Evol.">
        <title>A High-Quality Reference Genome for a Parasitic Bivalve with Doubly Uniparental Inheritance (Bivalvia: Unionida).</title>
        <authorList>
            <person name="Smith C.H."/>
        </authorList>
    </citation>
    <scope>NUCLEOTIDE SEQUENCE</scope>
    <source>
        <strain evidence="3">CHS0354</strain>
    </source>
</reference>
<proteinExistence type="predicted"/>
<dbReference type="PANTHER" id="PTHR39077">
    <property type="entry name" value="DUF4793 DOMAIN-CONTAINING PROTEIN"/>
    <property type="match status" value="1"/>
</dbReference>
<name>A0AAE0W9N1_9BIVA</name>
<reference evidence="3" key="2">
    <citation type="journal article" date="2021" name="Genome Biol. Evol.">
        <title>Developing a high-quality reference genome for a parasitic bivalve with doubly uniparental inheritance (Bivalvia: Unionida).</title>
        <authorList>
            <person name="Smith C.H."/>
        </authorList>
    </citation>
    <scope>NUCLEOTIDE SEQUENCE</scope>
    <source>
        <strain evidence="3">CHS0354</strain>
        <tissue evidence="3">Mantle</tissue>
    </source>
</reference>
<evidence type="ECO:0000256" key="1">
    <source>
        <dbReference type="SAM" id="Phobius"/>
    </source>
</evidence>
<evidence type="ECO:0000259" key="2">
    <source>
        <dbReference type="Pfam" id="PF16041"/>
    </source>
</evidence>